<dbReference type="EMBL" id="CP007536">
    <property type="protein sequence ID" value="AIC15782.1"/>
    <property type="molecule type" value="Genomic_DNA"/>
</dbReference>
<dbReference type="HOGENOM" id="CLU_1514666_0_0_2"/>
<dbReference type="PROSITE" id="PS50157">
    <property type="entry name" value="ZINC_FINGER_C2H2_2"/>
    <property type="match status" value="1"/>
</dbReference>
<keyword evidence="3" id="KW-1185">Reference proteome</keyword>
<name>A0A060HRF3_9ARCH</name>
<proteinExistence type="predicted"/>
<dbReference type="Proteomes" id="UP000027093">
    <property type="component" value="Chromosome"/>
</dbReference>
<dbReference type="KEGG" id="nvn:NVIE_015360"/>
<reference evidence="2 3" key="1">
    <citation type="journal article" date="2014" name="Int. J. Syst. Evol. Microbiol.">
        <title>Nitrososphaera viennensis gen. nov., sp. nov., an aerobic and mesophilic, ammonia-oxidizing archaeon from soil and a member of the archaeal phylum Thaumarchaeota.</title>
        <authorList>
            <person name="Stieglmeier M."/>
            <person name="Klingl A."/>
            <person name="Alves R.J."/>
            <person name="Rittmann S.K."/>
            <person name="Melcher M."/>
            <person name="Leisch N."/>
            <person name="Schleper C."/>
        </authorList>
    </citation>
    <scope>NUCLEOTIDE SEQUENCE [LARGE SCALE GENOMIC DNA]</scope>
    <source>
        <strain evidence="2">EN76</strain>
    </source>
</reference>
<dbReference type="AlphaFoldDB" id="A0A060HRF3"/>
<evidence type="ECO:0000259" key="1">
    <source>
        <dbReference type="PROSITE" id="PS50157"/>
    </source>
</evidence>
<evidence type="ECO:0000313" key="3">
    <source>
        <dbReference type="Proteomes" id="UP000027093"/>
    </source>
</evidence>
<accession>A0A060HRF3</accession>
<evidence type="ECO:0000313" key="2">
    <source>
        <dbReference type="EMBL" id="AIC15782.1"/>
    </source>
</evidence>
<protein>
    <recommendedName>
        <fullName evidence="1">C2H2-type domain-containing protein</fullName>
    </recommendedName>
</protein>
<dbReference type="InterPro" id="IPR013087">
    <property type="entry name" value="Znf_C2H2_type"/>
</dbReference>
<gene>
    <name evidence="2" type="ORF">NVIE_015360</name>
</gene>
<feature type="domain" description="C2H2-type" evidence="1">
    <location>
        <begin position="101"/>
        <end position="129"/>
    </location>
</feature>
<dbReference type="PROSITE" id="PS00028">
    <property type="entry name" value="ZINC_FINGER_C2H2_1"/>
    <property type="match status" value="1"/>
</dbReference>
<organism evidence="2 3">
    <name type="scientific">Nitrososphaera viennensis EN76</name>
    <dbReference type="NCBI Taxonomy" id="926571"/>
    <lineage>
        <taxon>Archaea</taxon>
        <taxon>Nitrososphaerota</taxon>
        <taxon>Nitrososphaeria</taxon>
        <taxon>Nitrososphaerales</taxon>
        <taxon>Nitrososphaeraceae</taxon>
        <taxon>Nitrososphaera</taxon>
    </lineage>
</organism>
<sequence length="155" mass="18073">MIAVYTLEVAQTILDEHPKIVDIWLEKIHKEYLEKMRSCEFEQDPVACFNVSLYEEFEKHFKSWQDGGIIAIHLPRNRTIRLSKKPLFSVQMGGNPGVDRHVCEKCLAVFAGLDELEKHYQEEHAATAPTEKAKRYAIKTESDIDGYYAQNPMWW</sequence>